<dbReference type="KEGG" id="tsph:KIH39_20910"/>
<proteinExistence type="predicted"/>
<sequence>MPKRLATLLTAIAGTALILWFGIFRHASTPNSTSESQVAPQSPILMPELVEAGSVQNKHFIEVPVDLENRGESTATLDDFHSDCSCMKILKSEGELKKQFEKLELLPGEKARVYAQLRVQSDPGIRRTSAVYFRLVAEKPIFHRVYINYTPVAEIYCVPNRLGFGETLLDREMIQKLEVLSDGTADVPRGKITTSRPDTFQAAFTPSSESDRVKYTQKDGQILLGQLEIRFKTPKPGRFDDELVIYDDGKPYVRFGVVATSIPEFIFTPGSLLLPRSNLSSDPVYESRIICRSADGEKFKLDYIPSKSIPFRINWISGRGEANQVINVEYIGPKSAKINETFELEFAAIREGVRKQLAFKVIVHNDP</sequence>
<dbReference type="RefSeq" id="WP_213495164.1">
    <property type="nucleotide sequence ID" value="NZ_CP074694.1"/>
</dbReference>
<accession>A0A8E6EX56</accession>
<dbReference type="AlphaFoldDB" id="A0A8E6EX56"/>
<protein>
    <recommendedName>
        <fullName evidence="3">DUF1573 domain-containing protein</fullName>
    </recommendedName>
</protein>
<evidence type="ECO:0000313" key="2">
    <source>
        <dbReference type="Proteomes" id="UP000676194"/>
    </source>
</evidence>
<keyword evidence="2" id="KW-1185">Reference proteome</keyword>
<evidence type="ECO:0008006" key="3">
    <source>
        <dbReference type="Google" id="ProtNLM"/>
    </source>
</evidence>
<dbReference type="Proteomes" id="UP000676194">
    <property type="component" value="Chromosome"/>
</dbReference>
<name>A0A8E6EX56_9BACT</name>
<reference evidence="1" key="1">
    <citation type="submission" date="2021-05" db="EMBL/GenBank/DDBJ databases">
        <title>Complete genome sequence of the cellulolytic planctomycete Telmatocola sphagniphila SP2T and characterization of the first cellulase from planctomycetes.</title>
        <authorList>
            <person name="Rakitin A.L."/>
            <person name="Beletsky A.V."/>
            <person name="Naumoff D.G."/>
            <person name="Kulichevskaya I.S."/>
            <person name="Mardanov A.V."/>
            <person name="Ravin N.V."/>
            <person name="Dedysh S.N."/>
        </authorList>
    </citation>
    <scope>NUCLEOTIDE SEQUENCE</scope>
    <source>
        <strain evidence="1">SP2T</strain>
    </source>
</reference>
<dbReference type="EMBL" id="CP074694">
    <property type="protein sequence ID" value="QVL31283.1"/>
    <property type="molecule type" value="Genomic_DNA"/>
</dbReference>
<organism evidence="1 2">
    <name type="scientific">Telmatocola sphagniphila</name>
    <dbReference type="NCBI Taxonomy" id="1123043"/>
    <lineage>
        <taxon>Bacteria</taxon>
        <taxon>Pseudomonadati</taxon>
        <taxon>Planctomycetota</taxon>
        <taxon>Planctomycetia</taxon>
        <taxon>Gemmatales</taxon>
        <taxon>Gemmataceae</taxon>
    </lineage>
</organism>
<evidence type="ECO:0000313" key="1">
    <source>
        <dbReference type="EMBL" id="QVL31283.1"/>
    </source>
</evidence>
<gene>
    <name evidence="1" type="ORF">KIH39_20910</name>
</gene>